<comment type="similarity">
    <text evidence="2">Belongs to the RmuC family.</text>
</comment>
<evidence type="ECO:0000256" key="6">
    <source>
        <dbReference type="SAM" id="Phobius"/>
    </source>
</evidence>
<protein>
    <recommendedName>
        <fullName evidence="3">DNA recombination protein RmuC homolog</fullName>
    </recommendedName>
</protein>
<name>A0A917I499_9HYPH</name>
<evidence type="ECO:0000256" key="1">
    <source>
        <dbReference type="ARBA" id="ARBA00003416"/>
    </source>
</evidence>
<reference evidence="7" key="2">
    <citation type="submission" date="2020-09" db="EMBL/GenBank/DDBJ databases">
        <authorList>
            <person name="Sun Q."/>
            <person name="Zhou Y."/>
        </authorList>
    </citation>
    <scope>NUCLEOTIDE SEQUENCE</scope>
    <source>
        <strain evidence="7">CGMCC 1.12214</strain>
    </source>
</reference>
<sequence>MDRIILVVGGHAVSWGEAVIGLLGAAVLALAWLGLAALRAGRHRAEEAAAAAERQHELDEKLAALAQIQSEMTGRMQTIGEVFGNRQVDLVRLIAERLDSLQNRVGDGLNASQKQTAENLSRLNERLAVIDAAQKNLTDLTGEVLSLKDVLSNKQTRGAFGQGRMEAIVRDGLPPGAYAFQATLSSGKRPDCVIHLPGDERPLVVDAKFPLEGFTAFREAQGDDARRAAMQRVRADVGGHIKDVADKYLIPGETQDIAVLFVPAESLFADLQEHFEDLVQRAHRARVLIVSPSLLAMAIQVMQAIVRDARMREQAHQIQAEVAKLIEDVRRLRDRTGKLDQHLRQTGDDIAQIVTSADKALKRGERIEAMEFETPAVVPTTPQPAEAGPLFGRAAE</sequence>
<evidence type="ECO:0000256" key="3">
    <source>
        <dbReference type="ARBA" id="ARBA00021840"/>
    </source>
</evidence>
<comment type="function">
    <text evidence="1">Involved in DNA recombination.</text>
</comment>
<evidence type="ECO:0000313" key="8">
    <source>
        <dbReference type="Proteomes" id="UP000603912"/>
    </source>
</evidence>
<comment type="caution">
    <text evidence="7">The sequence shown here is derived from an EMBL/GenBank/DDBJ whole genome shotgun (WGS) entry which is preliminary data.</text>
</comment>
<evidence type="ECO:0000313" key="7">
    <source>
        <dbReference type="EMBL" id="GGH08823.1"/>
    </source>
</evidence>
<dbReference type="InterPro" id="IPR003798">
    <property type="entry name" value="DNA_recombination_RmuC"/>
</dbReference>
<keyword evidence="6" id="KW-0472">Membrane</keyword>
<organism evidence="7 8">
    <name type="scientific">Alsobacter metallidurans</name>
    <dbReference type="NCBI Taxonomy" id="340221"/>
    <lineage>
        <taxon>Bacteria</taxon>
        <taxon>Pseudomonadati</taxon>
        <taxon>Pseudomonadota</taxon>
        <taxon>Alphaproteobacteria</taxon>
        <taxon>Hyphomicrobiales</taxon>
        <taxon>Alsobacteraceae</taxon>
        <taxon>Alsobacter</taxon>
    </lineage>
</organism>
<keyword evidence="4" id="KW-0175">Coiled coil</keyword>
<accession>A0A917I499</accession>
<gene>
    <name evidence="7" type="ORF">GCM10007036_04520</name>
</gene>
<dbReference type="PANTHER" id="PTHR30563">
    <property type="entry name" value="DNA RECOMBINATION PROTEIN RMUC"/>
    <property type="match status" value="1"/>
</dbReference>
<keyword evidence="8" id="KW-1185">Reference proteome</keyword>
<keyword evidence="6" id="KW-0812">Transmembrane</keyword>
<dbReference type="Pfam" id="PF02646">
    <property type="entry name" value="RmuC"/>
    <property type="match status" value="1"/>
</dbReference>
<dbReference type="RefSeq" id="WP_188516106.1">
    <property type="nucleotide sequence ID" value="NZ_BMES01000001.1"/>
</dbReference>
<evidence type="ECO:0000256" key="2">
    <source>
        <dbReference type="ARBA" id="ARBA00009840"/>
    </source>
</evidence>
<dbReference type="AlphaFoldDB" id="A0A917I499"/>
<feature type="transmembrane region" description="Helical" evidence="6">
    <location>
        <begin position="18"/>
        <end position="38"/>
    </location>
</feature>
<dbReference type="EMBL" id="BMES01000001">
    <property type="protein sequence ID" value="GGH08823.1"/>
    <property type="molecule type" value="Genomic_DNA"/>
</dbReference>
<reference evidence="7" key="1">
    <citation type="journal article" date="2014" name="Int. J. Syst. Evol. Microbiol.">
        <title>Complete genome sequence of Corynebacterium casei LMG S-19264T (=DSM 44701T), isolated from a smear-ripened cheese.</title>
        <authorList>
            <consortium name="US DOE Joint Genome Institute (JGI-PGF)"/>
            <person name="Walter F."/>
            <person name="Albersmeier A."/>
            <person name="Kalinowski J."/>
            <person name="Ruckert C."/>
        </authorList>
    </citation>
    <scope>NUCLEOTIDE SEQUENCE</scope>
    <source>
        <strain evidence="7">CGMCC 1.12214</strain>
    </source>
</reference>
<proteinExistence type="inferred from homology"/>
<dbReference type="PANTHER" id="PTHR30563:SF0">
    <property type="entry name" value="DNA RECOMBINATION PROTEIN RMUC"/>
    <property type="match status" value="1"/>
</dbReference>
<evidence type="ECO:0000256" key="5">
    <source>
        <dbReference type="ARBA" id="ARBA00023172"/>
    </source>
</evidence>
<evidence type="ECO:0000256" key="4">
    <source>
        <dbReference type="ARBA" id="ARBA00023054"/>
    </source>
</evidence>
<dbReference type="Proteomes" id="UP000603912">
    <property type="component" value="Unassembled WGS sequence"/>
</dbReference>
<keyword evidence="6" id="KW-1133">Transmembrane helix</keyword>
<dbReference type="GO" id="GO:0006310">
    <property type="term" value="P:DNA recombination"/>
    <property type="evidence" value="ECO:0007669"/>
    <property type="project" value="UniProtKB-KW"/>
</dbReference>
<keyword evidence="5" id="KW-0233">DNA recombination</keyword>